<feature type="compositionally biased region" description="Polar residues" evidence="1">
    <location>
        <begin position="46"/>
        <end position="55"/>
    </location>
</feature>
<dbReference type="EMBL" id="RYYV01000009">
    <property type="protein sequence ID" value="RUL74525.1"/>
    <property type="molecule type" value="Genomic_DNA"/>
</dbReference>
<keyword evidence="2" id="KW-0472">Membrane</keyword>
<feature type="transmembrane region" description="Helical" evidence="2">
    <location>
        <begin position="76"/>
        <end position="96"/>
    </location>
</feature>
<sequence length="310" mass="34098">METVCHACGYQRRPTDQAPDWQCPSCGKAYVKTSQESPSPLVIYTDNPNPSSESGSRLHGGPSYRRAPKETALNKYWMLIGILYALFLYLGIPILADPSSASTILLHSDAGFELLIFIALMAVVVIGRRMSAGVDSSDPKSVFVFAATFFGLVFAVLFFAVATLGHNEERAEIRIQRNGLRTMADVVRIYRGGCGRRSCSIYVEYAFTPSTETSDASKSIHGYADLGDRFDDPHVNYARTNKQVPIAYEVGHPEISALNFNDEVFRLDYGEHSHGTMVSLGKIFLGVFVLVLAVVALSLWLRPGKKSNAN</sequence>
<reference evidence="3 4" key="1">
    <citation type="submission" date="2018-12" db="EMBL/GenBank/DDBJ databases">
        <title>Dyella dinghuensis sp. nov. DHOA06 and Dyella choica sp. nov. 4M-K27, isolated from forest soil.</title>
        <authorList>
            <person name="Qiu L.-H."/>
            <person name="Gao Z.-H."/>
        </authorList>
    </citation>
    <scope>NUCLEOTIDE SEQUENCE [LARGE SCALE GENOMIC DNA]</scope>
    <source>
        <strain evidence="3 4">4M-K27</strain>
    </source>
</reference>
<dbReference type="OrthoDB" id="9801221at2"/>
<dbReference type="CDD" id="cd00350">
    <property type="entry name" value="rubredoxin_like"/>
    <property type="match status" value="1"/>
</dbReference>
<dbReference type="AlphaFoldDB" id="A0A432M4P4"/>
<accession>A0A432M4P4</accession>
<comment type="caution">
    <text evidence="3">The sequence shown here is derived from an EMBL/GenBank/DDBJ whole genome shotgun (WGS) entry which is preliminary data.</text>
</comment>
<gene>
    <name evidence="3" type="ORF">EKH80_13670</name>
</gene>
<name>A0A432M4P4_9GAMM</name>
<feature type="transmembrane region" description="Helical" evidence="2">
    <location>
        <begin position="111"/>
        <end position="130"/>
    </location>
</feature>
<keyword evidence="4" id="KW-1185">Reference proteome</keyword>
<evidence type="ECO:0000256" key="1">
    <source>
        <dbReference type="SAM" id="MobiDB-lite"/>
    </source>
</evidence>
<proteinExistence type="predicted"/>
<evidence type="ECO:0008006" key="5">
    <source>
        <dbReference type="Google" id="ProtNLM"/>
    </source>
</evidence>
<evidence type="ECO:0000313" key="4">
    <source>
        <dbReference type="Proteomes" id="UP000274358"/>
    </source>
</evidence>
<keyword evidence="2" id="KW-1133">Transmembrane helix</keyword>
<keyword evidence="2" id="KW-0812">Transmembrane</keyword>
<dbReference type="Proteomes" id="UP000274358">
    <property type="component" value="Unassembled WGS sequence"/>
</dbReference>
<feature type="transmembrane region" description="Helical" evidence="2">
    <location>
        <begin position="142"/>
        <end position="162"/>
    </location>
</feature>
<organism evidence="3 4">
    <name type="scientific">Dyella choica</name>
    <dbReference type="NCBI Taxonomy" id="1927959"/>
    <lineage>
        <taxon>Bacteria</taxon>
        <taxon>Pseudomonadati</taxon>
        <taxon>Pseudomonadota</taxon>
        <taxon>Gammaproteobacteria</taxon>
        <taxon>Lysobacterales</taxon>
        <taxon>Rhodanobacteraceae</taxon>
        <taxon>Dyella</taxon>
    </lineage>
</organism>
<feature type="transmembrane region" description="Helical" evidence="2">
    <location>
        <begin position="283"/>
        <end position="301"/>
    </location>
</feature>
<evidence type="ECO:0000256" key="2">
    <source>
        <dbReference type="SAM" id="Phobius"/>
    </source>
</evidence>
<evidence type="ECO:0000313" key="3">
    <source>
        <dbReference type="EMBL" id="RUL74525.1"/>
    </source>
</evidence>
<feature type="region of interest" description="Disordered" evidence="1">
    <location>
        <begin position="39"/>
        <end position="64"/>
    </location>
</feature>
<dbReference type="RefSeq" id="WP_126685325.1">
    <property type="nucleotide sequence ID" value="NZ_RYYV01000009.1"/>
</dbReference>
<protein>
    <recommendedName>
        <fullName evidence="5">DUF3592 domain-containing protein</fullName>
    </recommendedName>
</protein>